<evidence type="ECO:0000256" key="4">
    <source>
        <dbReference type="ARBA" id="ARBA00022475"/>
    </source>
</evidence>
<dbReference type="GO" id="GO:0030171">
    <property type="term" value="F:voltage-gated proton channel activity"/>
    <property type="evidence" value="ECO:0007669"/>
    <property type="project" value="InterPro"/>
</dbReference>
<keyword evidence="11" id="KW-0407">Ion channel</keyword>
<keyword evidence="16" id="KW-1185">Reference proteome</keyword>
<evidence type="ECO:0000256" key="10">
    <source>
        <dbReference type="ARBA" id="ARBA00023136"/>
    </source>
</evidence>
<evidence type="ECO:0000256" key="12">
    <source>
        <dbReference type="ARBA" id="ARBA00031989"/>
    </source>
</evidence>
<evidence type="ECO:0000259" key="14">
    <source>
        <dbReference type="Pfam" id="PF00520"/>
    </source>
</evidence>
<feature type="transmembrane region" description="Helical" evidence="13">
    <location>
        <begin position="61"/>
        <end position="84"/>
    </location>
</feature>
<evidence type="ECO:0000256" key="7">
    <source>
        <dbReference type="ARBA" id="ARBA00022989"/>
    </source>
</evidence>
<comment type="caution">
    <text evidence="15">The sequence shown here is derived from an EMBL/GenBank/DDBJ whole genome shotgun (WGS) entry which is preliminary data.</text>
</comment>
<gene>
    <name evidence="15" type="ORF">C2G38_2014737</name>
</gene>
<evidence type="ECO:0000313" key="15">
    <source>
        <dbReference type="EMBL" id="RIB21601.1"/>
    </source>
</evidence>
<dbReference type="InterPro" id="IPR027359">
    <property type="entry name" value="Volt_channel_dom_sf"/>
</dbReference>
<keyword evidence="5 13" id="KW-0812">Transmembrane</keyword>
<keyword evidence="6" id="KW-0851">Voltage-gated channel</keyword>
<dbReference type="InterPro" id="IPR031846">
    <property type="entry name" value="Hvcn1"/>
</dbReference>
<protein>
    <recommendedName>
        <fullName evidence="2">Voltage-gated hydrogen channel 1</fullName>
    </recommendedName>
    <alternativeName>
        <fullName evidence="12">Hydrogen voltage-gated channel 1</fullName>
    </alternativeName>
</protein>
<keyword evidence="10 13" id="KW-0472">Membrane</keyword>
<keyword evidence="7 13" id="KW-1133">Transmembrane helix</keyword>
<organism evidence="15 16">
    <name type="scientific">Gigaspora rosea</name>
    <dbReference type="NCBI Taxonomy" id="44941"/>
    <lineage>
        <taxon>Eukaryota</taxon>
        <taxon>Fungi</taxon>
        <taxon>Fungi incertae sedis</taxon>
        <taxon>Mucoromycota</taxon>
        <taxon>Glomeromycotina</taxon>
        <taxon>Glomeromycetes</taxon>
        <taxon>Diversisporales</taxon>
        <taxon>Gigasporaceae</taxon>
        <taxon>Gigaspora</taxon>
    </lineage>
</organism>
<sequence length="205" mass="24347">MDKSDKSQTAIDRLKLILQEPRTHWLILLLVALDFLCYMTMIIISYLWPAAEQGEHWLFETLLIVSFTIDTIFLLEITLNVFAFGFLDYFIKSPHWLLHIFDSSLVVTAFLLEIFLHGKQREVLGLLIVFRFWRLIKVIGTVAVGVGTYDEQKQQDLINKNEQLSKELERIIIIVEEIAKEDHWSDERMEKVFREIFFFFIKLYI</sequence>
<reference evidence="15 16" key="1">
    <citation type="submission" date="2018-06" db="EMBL/GenBank/DDBJ databases">
        <title>Comparative genomics reveals the genomic features of Rhizophagus irregularis, R. cerebriforme, R. diaphanum and Gigaspora rosea, and their symbiotic lifestyle signature.</title>
        <authorList>
            <person name="Morin E."/>
            <person name="San Clemente H."/>
            <person name="Chen E.C.H."/>
            <person name="De La Providencia I."/>
            <person name="Hainaut M."/>
            <person name="Kuo A."/>
            <person name="Kohler A."/>
            <person name="Murat C."/>
            <person name="Tang N."/>
            <person name="Roy S."/>
            <person name="Loubradou J."/>
            <person name="Henrissat B."/>
            <person name="Grigoriev I.V."/>
            <person name="Corradi N."/>
            <person name="Roux C."/>
            <person name="Martin F.M."/>
        </authorList>
    </citation>
    <scope>NUCLEOTIDE SEQUENCE [LARGE SCALE GENOMIC DNA]</scope>
    <source>
        <strain evidence="15 16">DAOM 194757</strain>
    </source>
</reference>
<dbReference type="GO" id="GO:0005886">
    <property type="term" value="C:plasma membrane"/>
    <property type="evidence" value="ECO:0007669"/>
    <property type="project" value="UniProtKB-SubCell"/>
</dbReference>
<evidence type="ECO:0000256" key="5">
    <source>
        <dbReference type="ARBA" id="ARBA00022692"/>
    </source>
</evidence>
<dbReference type="Proteomes" id="UP000266673">
    <property type="component" value="Unassembled WGS sequence"/>
</dbReference>
<feature type="domain" description="Ion transport" evidence="14">
    <location>
        <begin position="23"/>
        <end position="139"/>
    </location>
</feature>
<dbReference type="OrthoDB" id="427456at2759"/>
<evidence type="ECO:0000256" key="1">
    <source>
        <dbReference type="ARBA" id="ARBA00004651"/>
    </source>
</evidence>
<dbReference type="PANTHER" id="PTHR46480">
    <property type="entry name" value="F20B24.22"/>
    <property type="match status" value="1"/>
</dbReference>
<evidence type="ECO:0000256" key="2">
    <source>
        <dbReference type="ARBA" id="ARBA00015897"/>
    </source>
</evidence>
<proteinExistence type="predicted"/>
<accession>A0A397VII1</accession>
<dbReference type="AlphaFoldDB" id="A0A397VII1"/>
<dbReference type="SUPFAM" id="SSF81324">
    <property type="entry name" value="Voltage-gated potassium channels"/>
    <property type="match status" value="1"/>
</dbReference>
<keyword evidence="8" id="KW-0175">Coiled coil</keyword>
<dbReference type="GO" id="GO:0034702">
    <property type="term" value="C:monoatomic ion channel complex"/>
    <property type="evidence" value="ECO:0007669"/>
    <property type="project" value="UniProtKB-KW"/>
</dbReference>
<dbReference type="InterPro" id="IPR005821">
    <property type="entry name" value="Ion_trans_dom"/>
</dbReference>
<evidence type="ECO:0000256" key="9">
    <source>
        <dbReference type="ARBA" id="ARBA00023065"/>
    </source>
</evidence>
<dbReference type="PANTHER" id="PTHR46480:SF1">
    <property type="entry name" value="VOLTAGE-GATED HYDROGEN CHANNEL 1"/>
    <property type="match status" value="1"/>
</dbReference>
<keyword evidence="4" id="KW-1003">Cell membrane</keyword>
<dbReference type="Gene3D" id="1.20.120.350">
    <property type="entry name" value="Voltage-gated potassium channels. Chain C"/>
    <property type="match status" value="1"/>
</dbReference>
<evidence type="ECO:0000256" key="13">
    <source>
        <dbReference type="SAM" id="Phobius"/>
    </source>
</evidence>
<keyword evidence="3" id="KW-0813">Transport</keyword>
<feature type="transmembrane region" description="Helical" evidence="13">
    <location>
        <begin position="25"/>
        <end position="49"/>
    </location>
</feature>
<evidence type="ECO:0000256" key="11">
    <source>
        <dbReference type="ARBA" id="ARBA00023303"/>
    </source>
</evidence>
<name>A0A397VII1_9GLOM</name>
<dbReference type="EMBL" id="QKWP01000351">
    <property type="protein sequence ID" value="RIB21601.1"/>
    <property type="molecule type" value="Genomic_DNA"/>
</dbReference>
<evidence type="ECO:0000313" key="16">
    <source>
        <dbReference type="Proteomes" id="UP000266673"/>
    </source>
</evidence>
<feature type="transmembrane region" description="Helical" evidence="13">
    <location>
        <begin position="96"/>
        <end position="116"/>
    </location>
</feature>
<dbReference type="Pfam" id="PF00520">
    <property type="entry name" value="Ion_trans"/>
    <property type="match status" value="1"/>
</dbReference>
<dbReference type="STRING" id="44941.A0A397VII1"/>
<evidence type="ECO:0000256" key="8">
    <source>
        <dbReference type="ARBA" id="ARBA00023054"/>
    </source>
</evidence>
<comment type="subcellular location">
    <subcellularLocation>
        <location evidence="1">Cell membrane</location>
        <topology evidence="1">Multi-pass membrane protein</topology>
    </subcellularLocation>
</comment>
<keyword evidence="9" id="KW-0406">Ion transport</keyword>
<evidence type="ECO:0000256" key="3">
    <source>
        <dbReference type="ARBA" id="ARBA00022448"/>
    </source>
</evidence>
<evidence type="ECO:0000256" key="6">
    <source>
        <dbReference type="ARBA" id="ARBA00022882"/>
    </source>
</evidence>